<dbReference type="AlphaFoldDB" id="A0A8U0ILX7"/>
<evidence type="ECO:0000313" key="10">
    <source>
        <dbReference type="Proteomes" id="UP000830434"/>
    </source>
</evidence>
<keyword evidence="6" id="KW-0333">Golgi apparatus</keyword>
<keyword evidence="4" id="KW-0735">Signal-anchor</keyword>
<evidence type="ECO:0000256" key="2">
    <source>
        <dbReference type="ARBA" id="ARBA00022692"/>
    </source>
</evidence>
<dbReference type="PROSITE" id="PS51318">
    <property type="entry name" value="TAT"/>
    <property type="match status" value="1"/>
</dbReference>
<dbReference type="EMBL" id="CP096658">
    <property type="protein sequence ID" value="UPW01686.1"/>
    <property type="molecule type" value="Genomic_DNA"/>
</dbReference>
<keyword evidence="5" id="KW-1133">Transmembrane helix</keyword>
<name>A0A8U0ILX7_9EURY</name>
<dbReference type="InterPro" id="IPR026071">
    <property type="entry name" value="Glyco_Hydrolase_99"/>
</dbReference>
<comment type="subcellular location">
    <subcellularLocation>
        <location evidence="1">Golgi apparatus membrane</location>
        <topology evidence="1">Single-pass type II membrane protein</topology>
    </subcellularLocation>
</comment>
<dbReference type="GO" id="GO:0004559">
    <property type="term" value="F:alpha-mannosidase activity"/>
    <property type="evidence" value="ECO:0007669"/>
    <property type="project" value="TreeGrafter"/>
</dbReference>
<dbReference type="Pfam" id="PF14307">
    <property type="entry name" value="Glyco_tran_WbsX"/>
    <property type="match status" value="1"/>
</dbReference>
<keyword evidence="2" id="KW-0812">Transmembrane</keyword>
<feature type="region of interest" description="Disordered" evidence="8">
    <location>
        <begin position="23"/>
        <end position="58"/>
    </location>
</feature>
<gene>
    <name evidence="9" type="ORF">M0R88_06185</name>
</gene>
<dbReference type="InterPro" id="IPR006311">
    <property type="entry name" value="TAT_signal"/>
</dbReference>
<dbReference type="GeneID" id="72189426"/>
<dbReference type="Proteomes" id="UP000830434">
    <property type="component" value="Chromosome"/>
</dbReference>
<accession>A0A8U0ILX7</accession>
<feature type="compositionally biased region" description="Low complexity" evidence="8">
    <location>
        <begin position="40"/>
        <end position="51"/>
    </location>
</feature>
<evidence type="ECO:0000256" key="5">
    <source>
        <dbReference type="ARBA" id="ARBA00022989"/>
    </source>
</evidence>
<dbReference type="RefSeq" id="WP_248656084.1">
    <property type="nucleotide sequence ID" value="NZ_CP096658.1"/>
</dbReference>
<evidence type="ECO:0000256" key="4">
    <source>
        <dbReference type="ARBA" id="ARBA00022968"/>
    </source>
</evidence>
<dbReference type="InterPro" id="IPR032719">
    <property type="entry name" value="WbsX"/>
</dbReference>
<keyword evidence="3 9" id="KW-0378">Hydrolase</keyword>
<keyword evidence="10" id="KW-1185">Reference proteome</keyword>
<reference evidence="9" key="1">
    <citation type="submission" date="2022-04" db="EMBL/GenBank/DDBJ databases">
        <title>Diverse halophilic archaea isolated from saline environments.</title>
        <authorList>
            <person name="Cui H.-L."/>
        </authorList>
    </citation>
    <scope>NUCLEOTIDE SEQUENCE</scope>
    <source>
        <strain evidence="9">XZYJT40</strain>
    </source>
</reference>
<protein>
    <submittedName>
        <fullName evidence="9">Glycoside hydrolase family 99-like domain-containing protein</fullName>
    </submittedName>
</protein>
<keyword evidence="7" id="KW-0472">Membrane</keyword>
<dbReference type="KEGG" id="haxz:M0R88_06185"/>
<evidence type="ECO:0000256" key="8">
    <source>
        <dbReference type="SAM" id="MobiDB-lite"/>
    </source>
</evidence>
<evidence type="ECO:0000256" key="6">
    <source>
        <dbReference type="ARBA" id="ARBA00023034"/>
    </source>
</evidence>
<dbReference type="PANTHER" id="PTHR13572">
    <property type="entry name" value="ENDO-ALPHA-1,2-MANNOSIDASE"/>
    <property type="match status" value="1"/>
</dbReference>
<sequence length="615" mass="68629">MVDESGSSRRRFLAVAMGSSVFAGCGGSSSSTNGRDATTDETATTTEQTTTPDSDPVVENELTFELDAMVGDGESQLEVTGDGSHSGGIDSVRVVFGTGEEVEVTPNGQFETGFEVRRPVPGGQRYGVEVSLVPSNGKPISKRKLSDYVTELQAEDAGNPTVIANYYPWYGPDRHQLFVDEPVISDYNSRNIETIERHVEWATEYGIDAFCTSWWGRESWEDETLSDYFVPAEATNDIEFCLLYETKSLLEHTEDGVVDFDDEQVTEKFVEDVAYVAEEYFGEDNYLRVDGKPLVYVYWAWGFEGGYEAAFTAAEEAAGEELFIVLETVDWRFPTQQDRDLMQAADGVTAYEMYRSIEDINENFAERMTSYYPEWLLAAKDNDCAFLPMVMPGFNNRQTKGGDEDTPIVERSRERTQRVCEKTDQYHDPAVDISFVTSWNEWHEHTQVEPSEEHGTSDLEIIRNTLADGEPEYWITETVSITFSFGETVKESSLTDSIGDVDRDLAFALERIAFEDSYGSQIESYSLGTEGEEPYLSGGVYARATTENKSWRWLGGEDAAATFTFDSSVLQAETLTLEGFPATDGLSGTASVGGLKLGTVEFSERRTQTYSFELI</sequence>
<evidence type="ECO:0000256" key="1">
    <source>
        <dbReference type="ARBA" id="ARBA00004323"/>
    </source>
</evidence>
<dbReference type="Gene3D" id="3.20.20.80">
    <property type="entry name" value="Glycosidases"/>
    <property type="match status" value="1"/>
</dbReference>
<organism evidence="9 10">
    <name type="scientific">Halorussus gelatinilyticus</name>
    <dbReference type="NCBI Taxonomy" id="2937524"/>
    <lineage>
        <taxon>Archaea</taxon>
        <taxon>Methanobacteriati</taxon>
        <taxon>Methanobacteriota</taxon>
        <taxon>Stenosarchaea group</taxon>
        <taxon>Halobacteria</taxon>
        <taxon>Halobacteriales</taxon>
        <taxon>Haladaptataceae</taxon>
        <taxon>Halorussus</taxon>
    </lineage>
</organism>
<dbReference type="PANTHER" id="PTHR13572:SF4">
    <property type="entry name" value="RE57134P"/>
    <property type="match status" value="1"/>
</dbReference>
<evidence type="ECO:0000256" key="7">
    <source>
        <dbReference type="ARBA" id="ARBA00023136"/>
    </source>
</evidence>
<evidence type="ECO:0000256" key="3">
    <source>
        <dbReference type="ARBA" id="ARBA00022801"/>
    </source>
</evidence>
<proteinExistence type="predicted"/>
<evidence type="ECO:0000313" key="9">
    <source>
        <dbReference type="EMBL" id="UPW01686.1"/>
    </source>
</evidence>